<dbReference type="SUPFAM" id="SSF52047">
    <property type="entry name" value="RNI-like"/>
    <property type="match status" value="1"/>
</dbReference>
<dbReference type="Proteomes" id="UP001148786">
    <property type="component" value="Unassembled WGS sequence"/>
</dbReference>
<keyword evidence="3" id="KW-1185">Reference proteome</keyword>
<evidence type="ECO:0000259" key="1">
    <source>
        <dbReference type="Pfam" id="PF12937"/>
    </source>
</evidence>
<dbReference type="InterPro" id="IPR001810">
    <property type="entry name" value="F-box_dom"/>
</dbReference>
<dbReference type="SUPFAM" id="SSF81383">
    <property type="entry name" value="F-box domain"/>
    <property type="match status" value="1"/>
</dbReference>
<dbReference type="InterPro" id="IPR036047">
    <property type="entry name" value="F-box-like_dom_sf"/>
</dbReference>
<protein>
    <recommendedName>
        <fullName evidence="1">F-box domain-containing protein</fullName>
    </recommendedName>
</protein>
<evidence type="ECO:0000313" key="3">
    <source>
        <dbReference type="Proteomes" id="UP001148786"/>
    </source>
</evidence>
<proteinExistence type="predicted"/>
<dbReference type="EMBL" id="JANKHO010002134">
    <property type="protein sequence ID" value="KAJ3494417.1"/>
    <property type="molecule type" value="Genomic_DNA"/>
</dbReference>
<comment type="caution">
    <text evidence="2">The sequence shown here is derived from an EMBL/GenBank/DDBJ whole genome shotgun (WGS) entry which is preliminary data.</text>
</comment>
<reference evidence="2" key="1">
    <citation type="submission" date="2022-07" db="EMBL/GenBank/DDBJ databases">
        <title>Genome Sequence of Agrocybe chaxingu.</title>
        <authorList>
            <person name="Buettner E."/>
        </authorList>
    </citation>
    <scope>NUCLEOTIDE SEQUENCE</scope>
    <source>
        <strain evidence="2">MP-N11</strain>
    </source>
</reference>
<dbReference type="Gene3D" id="1.20.1280.50">
    <property type="match status" value="1"/>
</dbReference>
<evidence type="ECO:0000313" key="2">
    <source>
        <dbReference type="EMBL" id="KAJ3494417.1"/>
    </source>
</evidence>
<accession>A0A9W8JR34</accession>
<dbReference type="OrthoDB" id="3022607at2759"/>
<dbReference type="Pfam" id="PF12937">
    <property type="entry name" value="F-box-like"/>
    <property type="match status" value="1"/>
</dbReference>
<organism evidence="2 3">
    <name type="scientific">Agrocybe chaxingu</name>
    <dbReference type="NCBI Taxonomy" id="84603"/>
    <lineage>
        <taxon>Eukaryota</taxon>
        <taxon>Fungi</taxon>
        <taxon>Dikarya</taxon>
        <taxon>Basidiomycota</taxon>
        <taxon>Agaricomycotina</taxon>
        <taxon>Agaricomycetes</taxon>
        <taxon>Agaricomycetidae</taxon>
        <taxon>Agaricales</taxon>
        <taxon>Agaricineae</taxon>
        <taxon>Strophariaceae</taxon>
        <taxon>Agrocybe</taxon>
    </lineage>
</organism>
<feature type="domain" description="F-box" evidence="1">
    <location>
        <begin position="234"/>
        <end position="286"/>
    </location>
</feature>
<name>A0A9W8JR34_9AGAR</name>
<dbReference type="AlphaFoldDB" id="A0A9W8JR34"/>
<gene>
    <name evidence="2" type="ORF">NLJ89_g10813</name>
</gene>
<sequence length="692" mass="78166">MTRLIFAKLLQVMPHLIEFTIKGSIGPSTNSTERRAPVLLPDLKTLGLSGSLGPEDGIDVFLSFLSTPASCKLYSSGLFLRAPRPQTHHVTWLVSWFHRWTDKDYLSTSTWRGSWFRISFEHRPPRYTTLRHRLLLMMYIFGTLMELLEKNIERTEDLAIWADAGVRALPYDAFFPDFKSAKTLHLAVRGGDRDRVVTEFMQNLSGYTDFVSMRNDIAICPSLEPALWAVSSPISTIPTDVLLSIFFLLSGQNNASANKNLNILVTVSHVCQLWRKVALSSGALWASSIDWTTSRPAAWLKQVVERTGDAKLDFSAIVDQDTRVRLPGNAKVLASVVRERVRSIDLEFKGYTYTGIQPPFREIWRELRGPFPELRVLSLKTDSIGTGQQALNCVDDWRLLEEHPKHLRVLRLVLFRPNFNNLSVFKNLHELSVSHVTVDPPHIAKWLNILRVMPQLIELTIVKSIGTRNPLDIPRIPVFLPNLKKLMLEGVAGSGDGVDAFLPYIRTPAGCSLFFTARSPRGQVPFNKSCLVEWFRRWTNEDYQSKSLSAFLHASCIDIYNLPSRSEATPIPGLLFRVSLEDFCNEGPGFPKCTASLVSGMLEKFIEETEFLKVFAPLPSLVIPYHDFLPLFSSLRKLQINALSEDHRSWATPEPDPGHYLKEVVGFLMTANNAPLSGLRFPVVFDLGSKFS</sequence>